<dbReference type="GO" id="GO:0004672">
    <property type="term" value="F:protein kinase activity"/>
    <property type="evidence" value="ECO:0007669"/>
    <property type="project" value="InterPro"/>
</dbReference>
<accession>A0A6C0D2C9</accession>
<name>A0A6C0D2C9_9ZZZZ</name>
<protein>
    <recommendedName>
        <fullName evidence="2">Protein kinase domain-containing protein</fullName>
    </recommendedName>
</protein>
<dbReference type="PROSITE" id="PS50011">
    <property type="entry name" value="PROTEIN_KINASE_DOM"/>
    <property type="match status" value="1"/>
</dbReference>
<organism evidence="3">
    <name type="scientific">viral metagenome</name>
    <dbReference type="NCBI Taxonomy" id="1070528"/>
    <lineage>
        <taxon>unclassified sequences</taxon>
        <taxon>metagenomes</taxon>
        <taxon>organismal metagenomes</taxon>
    </lineage>
</organism>
<evidence type="ECO:0000256" key="1">
    <source>
        <dbReference type="SAM" id="MobiDB-lite"/>
    </source>
</evidence>
<evidence type="ECO:0000259" key="2">
    <source>
        <dbReference type="PROSITE" id="PS50011"/>
    </source>
</evidence>
<dbReference type="InterPro" id="IPR011009">
    <property type="entry name" value="Kinase-like_dom_sf"/>
</dbReference>
<evidence type="ECO:0000313" key="3">
    <source>
        <dbReference type="EMBL" id="QHT09855.1"/>
    </source>
</evidence>
<dbReference type="AlphaFoldDB" id="A0A6C0D2C9"/>
<sequence>MLPSPSRRLPPPSPPPSPPIPAPPPPLSPQAVYSVTTIEDVIRRMPPMGTFLGGGSFGKVYGPFPKHIMNYFLDWLYPRAIRPTFHEEETYVLKFVEMNMVDFEKVYKKTLRLRSAITKLPPRILEHFIYILFMGPLKNGVVEIQRYGGNVLKKAIRNKEVEYPNITPSMISILSGLSRICENDHLMVTDIKPDNMVYEPTRGISLIDLEFTDLKDSDGRMIYTNYYNFIPIQMFLLPYFKNERMEKYKATAGFKEVVPFEFRKKIAMFSFIWVIVQVTNEIVQYSFPSSRSSRAWRELVHKVETERMNMSEREAIKEMRSIHKKYMK</sequence>
<feature type="compositionally biased region" description="Pro residues" evidence="1">
    <location>
        <begin position="8"/>
        <end position="27"/>
    </location>
</feature>
<dbReference type="InterPro" id="IPR000719">
    <property type="entry name" value="Prot_kinase_dom"/>
</dbReference>
<feature type="domain" description="Protein kinase" evidence="2">
    <location>
        <begin position="46"/>
        <end position="328"/>
    </location>
</feature>
<feature type="region of interest" description="Disordered" evidence="1">
    <location>
        <begin position="1"/>
        <end position="27"/>
    </location>
</feature>
<dbReference type="GO" id="GO:0005524">
    <property type="term" value="F:ATP binding"/>
    <property type="evidence" value="ECO:0007669"/>
    <property type="project" value="InterPro"/>
</dbReference>
<proteinExistence type="predicted"/>
<reference evidence="3" key="1">
    <citation type="journal article" date="2020" name="Nature">
        <title>Giant virus diversity and host interactions through global metagenomics.</title>
        <authorList>
            <person name="Schulz F."/>
            <person name="Roux S."/>
            <person name="Paez-Espino D."/>
            <person name="Jungbluth S."/>
            <person name="Walsh D.A."/>
            <person name="Denef V.J."/>
            <person name="McMahon K.D."/>
            <person name="Konstantinidis K.T."/>
            <person name="Eloe-Fadrosh E.A."/>
            <person name="Kyrpides N.C."/>
            <person name="Woyke T."/>
        </authorList>
    </citation>
    <scope>NUCLEOTIDE SEQUENCE</scope>
    <source>
        <strain evidence="3">GVMAG-M-3300023174-104</strain>
    </source>
</reference>
<dbReference type="SUPFAM" id="SSF56112">
    <property type="entry name" value="Protein kinase-like (PK-like)"/>
    <property type="match status" value="1"/>
</dbReference>
<dbReference type="EMBL" id="MN739518">
    <property type="protein sequence ID" value="QHT09855.1"/>
    <property type="molecule type" value="Genomic_DNA"/>
</dbReference>